<dbReference type="EMBL" id="JBHSWW010000010">
    <property type="protein sequence ID" value="MFC6752214.1"/>
    <property type="molecule type" value="Genomic_DNA"/>
</dbReference>
<evidence type="ECO:0000256" key="1">
    <source>
        <dbReference type="SAM" id="MobiDB-lite"/>
    </source>
</evidence>
<feature type="region of interest" description="Disordered" evidence="1">
    <location>
        <begin position="599"/>
        <end position="618"/>
    </location>
</feature>
<feature type="compositionally biased region" description="Basic and acidic residues" evidence="1">
    <location>
        <begin position="48"/>
        <end position="73"/>
    </location>
</feature>
<dbReference type="Gene3D" id="1.10.10.10">
    <property type="entry name" value="Winged helix-like DNA-binding domain superfamily/Winged helix DNA-binding domain"/>
    <property type="match status" value="1"/>
</dbReference>
<name>A0ABD5S6Z5_9EURY</name>
<dbReference type="Proteomes" id="UP001596442">
    <property type="component" value="Unassembled WGS sequence"/>
</dbReference>
<dbReference type="InterPro" id="IPR037068">
    <property type="entry name" value="DNA_primase_core_N_sf"/>
</dbReference>
<dbReference type="SUPFAM" id="SSF56731">
    <property type="entry name" value="DNA primase core"/>
    <property type="match status" value="1"/>
</dbReference>
<evidence type="ECO:0000313" key="3">
    <source>
        <dbReference type="Proteomes" id="UP001596442"/>
    </source>
</evidence>
<dbReference type="Gene3D" id="3.90.980.10">
    <property type="entry name" value="DNA primase, catalytic core, N-terminal domain"/>
    <property type="match status" value="1"/>
</dbReference>
<sequence length="1691" mass="185981">MTGGSSLDWAGLYEETRKYLGISEGEPVPVAELRLQGETLGYFGGDLPEGHPKKDHERKQFAGELRRHTELVRTGDGVKPAESDSAATPPAAGSDEATPEPDEDKPAVEERAREAFRVAIEYFHEQLDRTIRPHTDDGDYPDRPTTAREYFNKVRGWDDETLAVNKLGYAPAGSGLLDRMIQEGFDRETLIATGLFNDRLDPLWKGRYVLPYFDGDGEQVYAIARTTGTKGGGAAGYDGHPRDYLAGKYAKVRHTDERVPFEEPIWGEHTLEDGKPVIVAEGIADAITAHERGYAVLSPVAKEFKRKHFGPLLDALAAHDVPTVYVIADNDPVGFGEVSEHDGDADRIRDAVTIPPTAPGIGGALRTASYLDEHDVTVRVAMPPAQLGTKADLDEYLQDWAETPAALIRSARPPEAFVGFEAATRKARDQAATGEADWDDNENDDGDAGSGYRSALWELDLGDLLNASQGDRGKNPLGHVGDSENYFVIREGESGDLVARDYKRDVVYNALTYLLVDASERSVASPEGRLTDRDVWFAWKQARDRGDLKDGDAVPYRALLHIVRARDLCEEHRIPDSTDDSLPAAAYNAALEYVKETVGDPGREPVEPGGRNHPDEVDPTTLDLTLDAEVAWRGAGAVTPNDLDEDAERELSLPTSDESWVCPVTGDAVDIVRAVALEEGLIDQGDERLVDGVYDEAYRIARNRYGAPLPQYVSQATATDNWNVIQSAVSQLTHYHLSEVESEVTGDGSGDSDVVAELDPCWEESNSGRRIVAFRSGAFYCREHERVLDPLRFVALEEGLINHCDDGLTGEDFREAYHVAREQRGAPLPEWTVGDPDHIPVLPPADDLLGEFTTDTSALDEARSDVEALYCDLADDRSKANLLTALPALGKTTSVVKNASDHPALYLGARHELMDEVAAKAEDYGLSWMHLPIFAEDSIDEMAVHDAVRLVREEGKDILRDRDELVERIDADLEDDEDTDDSEVHVEGDSDDIELDRGSCPTANGEHGDAWALVVHATRALGHSPQELHTHAKALFGEDLPCQDDGHDCPYSLAWEAVTDPKAPKDLLIGHYGHGHVAGARTYYERENDRTELEPRVVAIDEFPGGAFEEQFSESFLDHATWLARSLHSDVEDRQDIFEQDLWNDDAVRGWLTGTVTDDIPAFERAATRLDALHDALEVLHGAERFLEARTETVADLGLTDALEAVTRLHPTWDVDAVSAAREQLQTAIDDARQDSNVNTAVVDDVEEDVLTGLTDLLFPFQTIDDQQLLAETPPACLEGDLASMFDQAVNAFEANREGAAELVQATLTAVEGGEDGCRELAIHARDGYAHPKAYLLLYGTIADDDTATELTTDAFGFDLDSDNGTNVKQVRLGRNTVLVDRNHHGALIHEPPESTARNGQRNSVIGLDATGREHLWELAIGQNVERRDIHETPRARREFLQQTLNLQVVQTTPHTKTYEGSTKGKNFDGDIALVRAVAEEYGAGRLRRDTLTSTSKPGVITTRVVRQEIEDEIEDDISAIDHYGNVTGSNAMGELNLGVVLGCQHFGDYTVEKWAALAGEQVSRTGRGEALDYGCPTGNTYLKHMRQDQTLQAILRFGRDEEGAIVFAHTAALHEDLPVVGDGAVVRAFSESTQEVARAAQQFRDQEFTVSDLVDTVDCSRRTVRRVLAELSEMGYLERHDPGEGLANEY</sequence>
<dbReference type="InterPro" id="IPR034154">
    <property type="entry name" value="TOPRIM_DnaG/twinkle"/>
</dbReference>
<keyword evidence="3" id="KW-1185">Reference proteome</keyword>
<dbReference type="InterPro" id="IPR036388">
    <property type="entry name" value="WH-like_DNA-bd_sf"/>
</dbReference>
<proteinExistence type="predicted"/>
<dbReference type="InterPro" id="IPR036390">
    <property type="entry name" value="WH_DNA-bd_sf"/>
</dbReference>
<feature type="region of interest" description="Disordered" evidence="1">
    <location>
        <begin position="971"/>
        <end position="995"/>
    </location>
</feature>
<organism evidence="2 3">
    <name type="scientific">Halorubrum tibetense</name>
    <dbReference type="NCBI Taxonomy" id="175631"/>
    <lineage>
        <taxon>Archaea</taxon>
        <taxon>Methanobacteriati</taxon>
        <taxon>Methanobacteriota</taxon>
        <taxon>Stenosarchaea group</taxon>
        <taxon>Halobacteria</taxon>
        <taxon>Halobacteriales</taxon>
        <taxon>Haloferacaceae</taxon>
        <taxon>Halorubrum</taxon>
    </lineage>
</organism>
<dbReference type="RefSeq" id="WP_379778639.1">
    <property type="nucleotide sequence ID" value="NZ_JBHSWW010000010.1"/>
</dbReference>
<comment type="caution">
    <text evidence="2">The sequence shown here is derived from an EMBL/GenBank/DDBJ whole genome shotgun (WGS) entry which is preliminary data.</text>
</comment>
<feature type="compositionally biased region" description="Acidic residues" evidence="1">
    <location>
        <begin position="972"/>
        <end position="981"/>
    </location>
</feature>
<feature type="compositionally biased region" description="Basic and acidic residues" evidence="1">
    <location>
        <begin position="599"/>
        <end position="616"/>
    </location>
</feature>
<evidence type="ECO:0000313" key="2">
    <source>
        <dbReference type="EMBL" id="MFC6752214.1"/>
    </source>
</evidence>
<feature type="region of interest" description="Disordered" evidence="1">
    <location>
        <begin position="43"/>
        <end position="109"/>
    </location>
</feature>
<dbReference type="CDD" id="cd01029">
    <property type="entry name" value="TOPRIM_primases"/>
    <property type="match status" value="1"/>
</dbReference>
<accession>A0ABD5S6Z5</accession>
<dbReference type="Gene3D" id="3.40.1360.10">
    <property type="match status" value="1"/>
</dbReference>
<feature type="non-terminal residue" evidence="2">
    <location>
        <position position="1691"/>
    </location>
</feature>
<dbReference type="SUPFAM" id="SSF46785">
    <property type="entry name" value="Winged helix' DNA-binding domain"/>
    <property type="match status" value="1"/>
</dbReference>
<feature type="compositionally biased region" description="Acidic residues" evidence="1">
    <location>
        <begin position="436"/>
        <end position="447"/>
    </location>
</feature>
<gene>
    <name evidence="2" type="ORF">ACFQEU_01825</name>
</gene>
<feature type="region of interest" description="Disordered" evidence="1">
    <location>
        <begin position="428"/>
        <end position="449"/>
    </location>
</feature>
<reference evidence="2 3" key="1">
    <citation type="journal article" date="2019" name="Int. J. Syst. Evol. Microbiol.">
        <title>The Global Catalogue of Microorganisms (GCM) 10K type strain sequencing project: providing services to taxonomists for standard genome sequencing and annotation.</title>
        <authorList>
            <consortium name="The Broad Institute Genomics Platform"/>
            <consortium name="The Broad Institute Genome Sequencing Center for Infectious Disease"/>
            <person name="Wu L."/>
            <person name="Ma J."/>
        </authorList>
    </citation>
    <scope>NUCLEOTIDE SEQUENCE [LARGE SCALE GENOMIC DNA]</scope>
    <source>
        <strain evidence="2 3">CGMCC 1.3239</strain>
    </source>
</reference>
<protein>
    <submittedName>
        <fullName evidence="2">Uncharacterized protein</fullName>
    </submittedName>
</protein>